<comment type="caution">
    <text evidence="1">The sequence shown here is derived from an EMBL/GenBank/DDBJ whole genome shotgun (WGS) entry which is preliminary data.</text>
</comment>
<dbReference type="EMBL" id="WHWB01034275">
    <property type="protein sequence ID" value="KAJ7411925.1"/>
    <property type="molecule type" value="Genomic_DNA"/>
</dbReference>
<protein>
    <submittedName>
        <fullName evidence="1">Uncharacterized protein</fullName>
    </submittedName>
</protein>
<proteinExistence type="predicted"/>
<dbReference type="Proteomes" id="UP001145742">
    <property type="component" value="Unassembled WGS sequence"/>
</dbReference>
<evidence type="ECO:0000313" key="2">
    <source>
        <dbReference type="Proteomes" id="UP001145742"/>
    </source>
</evidence>
<gene>
    <name evidence="1" type="ORF">WISP_100017</name>
</gene>
<name>A0ABQ9CYS5_9PASS</name>
<organism evidence="1 2">
    <name type="scientific">Willisornis vidua</name>
    <name type="common">Xingu scale-backed antbird</name>
    <dbReference type="NCBI Taxonomy" id="1566151"/>
    <lineage>
        <taxon>Eukaryota</taxon>
        <taxon>Metazoa</taxon>
        <taxon>Chordata</taxon>
        <taxon>Craniata</taxon>
        <taxon>Vertebrata</taxon>
        <taxon>Euteleostomi</taxon>
        <taxon>Archelosauria</taxon>
        <taxon>Archosauria</taxon>
        <taxon>Dinosauria</taxon>
        <taxon>Saurischia</taxon>
        <taxon>Theropoda</taxon>
        <taxon>Coelurosauria</taxon>
        <taxon>Aves</taxon>
        <taxon>Neognathae</taxon>
        <taxon>Neoaves</taxon>
        <taxon>Telluraves</taxon>
        <taxon>Australaves</taxon>
        <taxon>Passeriformes</taxon>
        <taxon>Thamnophilidae</taxon>
        <taxon>Willisornis</taxon>
    </lineage>
</organism>
<sequence>MSGSRHQQVSILAITQVGNGQKQFPKHLEIVSKTPAAMVVPLGLRFRKCSSHITKVIECKARKRENEEPPAEGEDQVQDHLRNLKVHKPMGPDEMYPWVRRELANEEVKSLSIILEKSWQSSEVLTD</sequence>
<keyword evidence="2" id="KW-1185">Reference proteome</keyword>
<reference evidence="1" key="1">
    <citation type="submission" date="2019-10" db="EMBL/GenBank/DDBJ databases">
        <authorList>
            <person name="Soares A.E.R."/>
            <person name="Aleixo A."/>
            <person name="Schneider P."/>
            <person name="Miyaki C.Y."/>
            <person name="Schneider M.P."/>
            <person name="Mello C."/>
            <person name="Vasconcelos A.T.R."/>
        </authorList>
    </citation>
    <scope>NUCLEOTIDE SEQUENCE</scope>
    <source>
        <tissue evidence="1">Muscle</tissue>
    </source>
</reference>
<accession>A0ABQ9CYS5</accession>
<evidence type="ECO:0000313" key="1">
    <source>
        <dbReference type="EMBL" id="KAJ7411925.1"/>
    </source>
</evidence>